<accession>A0A1F6WX58</accession>
<evidence type="ECO:0000256" key="1">
    <source>
        <dbReference type="SAM" id="Phobius"/>
    </source>
</evidence>
<name>A0A1F6WX58_9BACT</name>
<dbReference type="AlphaFoldDB" id="A0A1F6WX58"/>
<evidence type="ECO:0000313" key="2">
    <source>
        <dbReference type="EMBL" id="OGI86335.1"/>
    </source>
</evidence>
<protein>
    <submittedName>
        <fullName evidence="2">Uncharacterized protein</fullName>
    </submittedName>
</protein>
<keyword evidence="1" id="KW-0472">Membrane</keyword>
<comment type="caution">
    <text evidence="2">The sequence shown here is derived from an EMBL/GenBank/DDBJ whole genome shotgun (WGS) entry which is preliminary data.</text>
</comment>
<feature type="transmembrane region" description="Helical" evidence="1">
    <location>
        <begin position="12"/>
        <end position="31"/>
    </location>
</feature>
<evidence type="ECO:0000313" key="3">
    <source>
        <dbReference type="Proteomes" id="UP000176187"/>
    </source>
</evidence>
<organism evidence="2 3">
    <name type="scientific">Candidatus Nomurabacteria bacterium RIFCSPLOWO2_01_FULL_41_12</name>
    <dbReference type="NCBI Taxonomy" id="1801774"/>
    <lineage>
        <taxon>Bacteria</taxon>
        <taxon>Candidatus Nomuraibacteriota</taxon>
    </lineage>
</organism>
<keyword evidence="1" id="KW-0812">Transmembrane</keyword>
<gene>
    <name evidence="2" type="ORF">A3A05_02005</name>
</gene>
<reference evidence="2 3" key="1">
    <citation type="journal article" date="2016" name="Nat. Commun.">
        <title>Thousands of microbial genomes shed light on interconnected biogeochemical processes in an aquifer system.</title>
        <authorList>
            <person name="Anantharaman K."/>
            <person name="Brown C.T."/>
            <person name="Hug L.A."/>
            <person name="Sharon I."/>
            <person name="Castelle C.J."/>
            <person name="Probst A.J."/>
            <person name="Thomas B.C."/>
            <person name="Singh A."/>
            <person name="Wilkins M.J."/>
            <person name="Karaoz U."/>
            <person name="Brodie E.L."/>
            <person name="Williams K.H."/>
            <person name="Hubbard S.S."/>
            <person name="Banfield J.F."/>
        </authorList>
    </citation>
    <scope>NUCLEOTIDE SEQUENCE [LARGE SCALE GENOMIC DNA]</scope>
</reference>
<sequence>MNKIYNIKLNNVVITLKILAILAFGLVIIPMKANACGELYGDNYSNRPNCSQSNRSFMNTSNDVNYSANNAVVMNSAAATNDVTPTIYSSTTNPNTTKSATTVKTTSTKNTETNKIADDSSNLSAAVIFGTNSFMPSSLIQWIFFAILVLIVVILMRKVFGLNNKYYSTPLKHD</sequence>
<keyword evidence="1" id="KW-1133">Transmembrane helix</keyword>
<feature type="transmembrane region" description="Helical" evidence="1">
    <location>
        <begin position="139"/>
        <end position="156"/>
    </location>
</feature>
<dbReference type="EMBL" id="MFUY01000009">
    <property type="protein sequence ID" value="OGI86335.1"/>
    <property type="molecule type" value="Genomic_DNA"/>
</dbReference>
<dbReference type="Proteomes" id="UP000176187">
    <property type="component" value="Unassembled WGS sequence"/>
</dbReference>
<proteinExistence type="predicted"/>